<keyword evidence="6 10" id="KW-0472">Membrane</keyword>
<dbReference type="PRINTS" id="PR01333">
    <property type="entry name" value="2POREKCHANEL"/>
</dbReference>
<dbReference type="GO" id="GO:0030322">
    <property type="term" value="P:stabilization of membrane potential"/>
    <property type="evidence" value="ECO:0007669"/>
    <property type="project" value="TreeGrafter"/>
</dbReference>
<feature type="transmembrane region" description="Helical" evidence="10">
    <location>
        <begin position="535"/>
        <end position="552"/>
    </location>
</feature>
<evidence type="ECO:0000313" key="12">
    <source>
        <dbReference type="EMBL" id="KAK3671608.1"/>
    </source>
</evidence>
<dbReference type="FunFam" id="1.10.287.70:FF:000182">
    <property type="entry name" value="Outward-rectifier potassium channel TOK1"/>
    <property type="match status" value="1"/>
</dbReference>
<dbReference type="EMBL" id="JAUTXT010000041">
    <property type="protein sequence ID" value="KAK3671608.1"/>
    <property type="molecule type" value="Genomic_DNA"/>
</dbReference>
<evidence type="ECO:0000259" key="11">
    <source>
        <dbReference type="Pfam" id="PF07885"/>
    </source>
</evidence>
<dbReference type="RefSeq" id="XP_064694572.1">
    <property type="nucleotide sequence ID" value="XM_064837868.1"/>
</dbReference>
<feature type="transmembrane region" description="Helical" evidence="10">
    <location>
        <begin position="177"/>
        <end position="196"/>
    </location>
</feature>
<dbReference type="PANTHER" id="PTHR11003">
    <property type="entry name" value="POTASSIUM CHANNEL, SUBFAMILY K"/>
    <property type="match status" value="1"/>
</dbReference>
<dbReference type="InterPro" id="IPR003280">
    <property type="entry name" value="2pore_dom_K_chnl"/>
</dbReference>
<protein>
    <submittedName>
        <fullName evidence="12">Potassium channel</fullName>
    </submittedName>
</protein>
<dbReference type="AlphaFoldDB" id="A0AAE0WFP6"/>
<keyword evidence="2 8" id="KW-0813">Transport</keyword>
<feature type="transmembrane region" description="Helical" evidence="10">
    <location>
        <begin position="118"/>
        <end position="139"/>
    </location>
</feature>
<feature type="transmembrane region" description="Helical" evidence="10">
    <location>
        <begin position="208"/>
        <end position="235"/>
    </location>
</feature>
<feature type="region of interest" description="Disordered" evidence="9">
    <location>
        <begin position="760"/>
        <end position="810"/>
    </location>
</feature>
<comment type="subcellular location">
    <subcellularLocation>
        <location evidence="1">Membrane</location>
        <topology evidence="1">Multi-pass membrane protein</topology>
    </subcellularLocation>
</comment>
<sequence length="810" mass="91847">MRHKPPPALDEGRPAGMNDIKTSRPSSEETTEANSSGESPAVVEEKPARRLEEYYHRRSSIQDIFHPRNSSVETPRRRSSLALQRTATGAKHWWKFTLREWDDDDEEDWWFASTAIPLLAATIGPLANVLSIAALVSYWRMCLVDDATPATAAQCIPNAIVLLPLPLTGVTYRDPHWCISLNAVSLAAGFVGNFFLLCNFTNRIRYIIALPVTILMWYIATGILIGITVSMELYAPPIRPQQTYTQGFWYAVIACCMYMICAMMLMVNMLGYALGHYSQHFTLTESQRTLILQTMLFFIWLAGGAGVFSRVELKYGDGTQNWSYVNALYFCDVTILTVGFGDLYPTSNTGRGLVFPYSVGGIIMLGLMVSSITKFAAELGQDKVIRRHVERSRARTVGRTVTTSLEMDRRTTLQPADRPVISAPFPMPTESRATTIQIADQAGEGANKNRRTKTGLLAFKRVVSINKQPRQRQPKLILLREEKDRFDAMRHIQHDTSVFKRWYSLAMAVIAFGLLWCVGAAVFWRCEHETQNMTYFQGLYFCYVSLLTIGYGDLAPKSNPGRPFFVFWSLVAVPTMTILVSALGETVINKFKDGTSGLADFTVLPKHGVWRSFLEHHPWLLDWLQQRKERKNALKRVEDGFQTGPDPGAERLAPTIDELARDDPTNDELARRLPEAIRKTADDMKRTPRKRYSYEEWVEFTSLIRFSAIKEEDRETEDDDDGLIEWDWIGEDSPMMHKGSEAEFILDRLCESMNRYIKQMSSRTSLPTDGQEKLKRPPSMRRNSGDSASLRRRKAGDPGDDIGPLDEKTV</sequence>
<gene>
    <name evidence="12" type="primary">TOK1</name>
    <name evidence="12" type="ORF">LTR78_008531</name>
</gene>
<dbReference type="SUPFAM" id="SSF81324">
    <property type="entry name" value="Voltage-gated potassium channels"/>
    <property type="match status" value="2"/>
</dbReference>
<reference evidence="12" key="1">
    <citation type="submission" date="2023-07" db="EMBL/GenBank/DDBJ databases">
        <title>Black Yeasts Isolated from many extreme environments.</title>
        <authorList>
            <person name="Coleine C."/>
            <person name="Stajich J.E."/>
            <person name="Selbmann L."/>
        </authorList>
    </citation>
    <scope>NUCLEOTIDE SEQUENCE</scope>
    <source>
        <strain evidence="12">CCFEE 5485</strain>
    </source>
</reference>
<feature type="transmembrane region" description="Helical" evidence="10">
    <location>
        <begin position="564"/>
        <end position="584"/>
    </location>
</feature>
<accession>A0AAE0WFP6</accession>
<organism evidence="12 13">
    <name type="scientific">Recurvomyces mirabilis</name>
    <dbReference type="NCBI Taxonomy" id="574656"/>
    <lineage>
        <taxon>Eukaryota</taxon>
        <taxon>Fungi</taxon>
        <taxon>Dikarya</taxon>
        <taxon>Ascomycota</taxon>
        <taxon>Pezizomycotina</taxon>
        <taxon>Dothideomycetes</taxon>
        <taxon>Dothideomycetidae</taxon>
        <taxon>Mycosphaerellales</taxon>
        <taxon>Teratosphaeriaceae</taxon>
        <taxon>Recurvomyces</taxon>
    </lineage>
</organism>
<feature type="transmembrane region" description="Helical" evidence="10">
    <location>
        <begin position="247"/>
        <end position="270"/>
    </location>
</feature>
<feature type="transmembrane region" description="Helical" evidence="10">
    <location>
        <begin position="502"/>
        <end position="523"/>
    </location>
</feature>
<evidence type="ECO:0000256" key="2">
    <source>
        <dbReference type="ARBA" id="ARBA00022448"/>
    </source>
</evidence>
<evidence type="ECO:0000256" key="8">
    <source>
        <dbReference type="RuleBase" id="RU003857"/>
    </source>
</evidence>
<evidence type="ECO:0000256" key="1">
    <source>
        <dbReference type="ARBA" id="ARBA00004141"/>
    </source>
</evidence>
<proteinExistence type="inferred from homology"/>
<dbReference type="Pfam" id="PF07885">
    <property type="entry name" value="Ion_trans_2"/>
    <property type="match status" value="2"/>
</dbReference>
<dbReference type="InterPro" id="IPR013099">
    <property type="entry name" value="K_chnl_dom"/>
</dbReference>
<feature type="domain" description="Potassium channel" evidence="11">
    <location>
        <begin position="514"/>
        <end position="587"/>
    </location>
</feature>
<keyword evidence="7 8" id="KW-0407">Ion channel</keyword>
<dbReference type="Gene3D" id="1.10.287.70">
    <property type="match status" value="2"/>
</dbReference>
<dbReference type="PANTHER" id="PTHR11003:SF342">
    <property type="entry name" value="OUTWARD-RECTIFIER POTASSIUM CHANNEL TOK1"/>
    <property type="match status" value="1"/>
</dbReference>
<evidence type="ECO:0000256" key="6">
    <source>
        <dbReference type="ARBA" id="ARBA00023136"/>
    </source>
</evidence>
<name>A0AAE0WFP6_9PEZI</name>
<dbReference type="GO" id="GO:0005886">
    <property type="term" value="C:plasma membrane"/>
    <property type="evidence" value="ECO:0007669"/>
    <property type="project" value="TreeGrafter"/>
</dbReference>
<keyword evidence="13" id="KW-1185">Reference proteome</keyword>
<dbReference type="Proteomes" id="UP001274830">
    <property type="component" value="Unassembled WGS sequence"/>
</dbReference>
<feature type="transmembrane region" description="Helical" evidence="10">
    <location>
        <begin position="290"/>
        <end position="309"/>
    </location>
</feature>
<dbReference type="GO" id="GO:0022841">
    <property type="term" value="F:potassium ion leak channel activity"/>
    <property type="evidence" value="ECO:0007669"/>
    <property type="project" value="TreeGrafter"/>
</dbReference>
<evidence type="ECO:0000256" key="3">
    <source>
        <dbReference type="ARBA" id="ARBA00022692"/>
    </source>
</evidence>
<dbReference type="GO" id="GO:0015271">
    <property type="term" value="F:outward rectifier potassium channel activity"/>
    <property type="evidence" value="ECO:0007669"/>
    <property type="project" value="TreeGrafter"/>
</dbReference>
<feature type="domain" description="Potassium channel" evidence="11">
    <location>
        <begin position="296"/>
        <end position="376"/>
    </location>
</feature>
<keyword evidence="3 8" id="KW-0812">Transmembrane</keyword>
<keyword evidence="5 8" id="KW-0406">Ion transport</keyword>
<comment type="caution">
    <text evidence="12">The sequence shown here is derived from an EMBL/GenBank/DDBJ whole genome shotgun (WGS) entry which is preliminary data.</text>
</comment>
<keyword evidence="4 10" id="KW-1133">Transmembrane helix</keyword>
<evidence type="ECO:0000313" key="13">
    <source>
        <dbReference type="Proteomes" id="UP001274830"/>
    </source>
</evidence>
<dbReference type="GeneID" id="89962408"/>
<evidence type="ECO:0000256" key="10">
    <source>
        <dbReference type="SAM" id="Phobius"/>
    </source>
</evidence>
<feature type="transmembrane region" description="Helical" evidence="10">
    <location>
        <begin position="151"/>
        <end position="170"/>
    </location>
</feature>
<evidence type="ECO:0000256" key="9">
    <source>
        <dbReference type="SAM" id="MobiDB-lite"/>
    </source>
</evidence>
<feature type="transmembrane region" description="Helical" evidence="10">
    <location>
        <begin position="353"/>
        <end position="377"/>
    </location>
</feature>
<evidence type="ECO:0000256" key="4">
    <source>
        <dbReference type="ARBA" id="ARBA00022989"/>
    </source>
</evidence>
<feature type="region of interest" description="Disordered" evidence="9">
    <location>
        <begin position="1"/>
        <end position="47"/>
    </location>
</feature>
<evidence type="ECO:0000256" key="5">
    <source>
        <dbReference type="ARBA" id="ARBA00023065"/>
    </source>
</evidence>
<feature type="transmembrane region" description="Helical" evidence="10">
    <location>
        <begin position="321"/>
        <end position="341"/>
    </location>
</feature>
<evidence type="ECO:0000256" key="7">
    <source>
        <dbReference type="ARBA" id="ARBA00023303"/>
    </source>
</evidence>
<comment type="similarity">
    <text evidence="8">Belongs to the two pore domain potassium channel (TC 1.A.1.8) family.</text>
</comment>